<sequence>MSHVEHEYHETTYATVRTIANELNNPIAILPISAGQRFVPVCSRTDR</sequence>
<evidence type="ECO:0000313" key="2">
    <source>
        <dbReference type="Proteomes" id="UP000317355"/>
    </source>
</evidence>
<dbReference type="AlphaFoldDB" id="A0A558D301"/>
<dbReference type="Proteomes" id="UP000317355">
    <property type="component" value="Unassembled WGS sequence"/>
</dbReference>
<reference evidence="1 2" key="1">
    <citation type="submission" date="2019-07" db="EMBL/GenBank/DDBJ databases">
        <title>The pathways for chlorine oxyanion respiration interact through the shared metabolite chlorate.</title>
        <authorList>
            <person name="Barnum T.P."/>
            <person name="Cheng Y."/>
            <person name="Hill K.A."/>
            <person name="Lucas L.N."/>
            <person name="Carlson H.K."/>
            <person name="Coates J.D."/>
        </authorList>
    </citation>
    <scope>NUCLEOTIDE SEQUENCE [LARGE SCALE GENOMIC DNA]</scope>
    <source>
        <strain evidence="1">BK-3</strain>
    </source>
</reference>
<name>A0A558D301_9GAMM</name>
<accession>A0A558D301</accession>
<dbReference type="EMBL" id="VMRY01000034">
    <property type="protein sequence ID" value="TVT55395.1"/>
    <property type="molecule type" value="Genomic_DNA"/>
</dbReference>
<evidence type="ECO:0000313" key="1">
    <source>
        <dbReference type="EMBL" id="TVT55395.1"/>
    </source>
</evidence>
<protein>
    <submittedName>
        <fullName evidence="1">Uncharacterized protein</fullName>
    </submittedName>
</protein>
<gene>
    <name evidence="1" type="ORF">FHK82_08635</name>
</gene>
<organism evidence="1 2">
    <name type="scientific">Sedimenticola thiotaurini</name>
    <dbReference type="NCBI Taxonomy" id="1543721"/>
    <lineage>
        <taxon>Bacteria</taxon>
        <taxon>Pseudomonadati</taxon>
        <taxon>Pseudomonadota</taxon>
        <taxon>Gammaproteobacteria</taxon>
        <taxon>Chromatiales</taxon>
        <taxon>Sedimenticolaceae</taxon>
        <taxon>Sedimenticola</taxon>
    </lineage>
</organism>
<proteinExistence type="predicted"/>
<comment type="caution">
    <text evidence="1">The sequence shown here is derived from an EMBL/GenBank/DDBJ whole genome shotgun (WGS) entry which is preliminary data.</text>
</comment>